<dbReference type="EMBL" id="MCFH01000021">
    <property type="protein sequence ID" value="ORX50358.1"/>
    <property type="molecule type" value="Genomic_DNA"/>
</dbReference>
<evidence type="ECO:0000313" key="1">
    <source>
        <dbReference type="EMBL" id="ORX50358.1"/>
    </source>
</evidence>
<comment type="caution">
    <text evidence="1">The sequence shown here is derived from an EMBL/GenBank/DDBJ whole genome shotgun (WGS) entry which is preliminary data.</text>
</comment>
<name>A0A1Y1V998_9FUNG</name>
<dbReference type="Proteomes" id="UP000193719">
    <property type="component" value="Unassembled WGS sequence"/>
</dbReference>
<reference evidence="1 2" key="1">
    <citation type="submission" date="2016-08" db="EMBL/GenBank/DDBJ databases">
        <title>Genomes of anaerobic fungi encode conserved fungal cellulosomes for biomass hydrolysis.</title>
        <authorList>
            <consortium name="DOE Joint Genome Institute"/>
            <person name="Haitjema C.H."/>
            <person name="Gilmore S.P."/>
            <person name="Henske J.K."/>
            <person name="Solomon K.V."/>
            <person name="De Groot R."/>
            <person name="Kuo A."/>
            <person name="Mondo S.J."/>
            <person name="Salamov A.A."/>
            <person name="Labutti K."/>
            <person name="Zhao Z."/>
            <person name="Chiniquy J."/>
            <person name="Barry K."/>
            <person name="Brewer H.M."/>
            <person name="Purvine S.O."/>
            <person name="Wright A.T."/>
            <person name="Boxma B."/>
            <person name="Van Alen T."/>
            <person name="Hackstein J.H."/>
            <person name="Baker S.E."/>
            <person name="Grigoriev I.V."/>
            <person name="O'Malley M.A."/>
        </authorList>
    </citation>
    <scope>NUCLEOTIDE SEQUENCE [LARGE SCALE GENOMIC DNA]</scope>
    <source>
        <strain evidence="2">finn</strain>
    </source>
</reference>
<gene>
    <name evidence="1" type="ORF">BCR36DRAFT_397561</name>
</gene>
<proteinExistence type="predicted"/>
<dbReference type="AlphaFoldDB" id="A0A1Y1V998"/>
<sequence>MSLQGLLRNINFEIQDNELNKFKAIDHNIRHAYYTQTIYILYQLKQFWKMQQLKRIDPEMFNKEYLSIFTNVKQVSQANFDKPIQKKILNDEEIDDITRNQMFQLLTQKINGIDIDEHSFNTKLIADKLFENLNNTDPDHAFKVVWMVMDTKMSHSGLLAKKILDTCLELEIFKPNEIYLYSTNKEITEKLNYPSNIQFTDDRMQVPKNVDVVIISTSAPVIKRCSFYTQKIFGSNNEDVVNRLPMMLPIIPSVPTLKLRFAFGWHRTIVPWVV</sequence>
<dbReference type="OrthoDB" id="2124859at2759"/>
<keyword evidence="2" id="KW-1185">Reference proteome</keyword>
<evidence type="ECO:0000313" key="2">
    <source>
        <dbReference type="Proteomes" id="UP000193719"/>
    </source>
</evidence>
<protein>
    <submittedName>
        <fullName evidence="1">Uncharacterized protein</fullName>
    </submittedName>
</protein>
<organism evidence="1 2">
    <name type="scientific">Piromyces finnis</name>
    <dbReference type="NCBI Taxonomy" id="1754191"/>
    <lineage>
        <taxon>Eukaryota</taxon>
        <taxon>Fungi</taxon>
        <taxon>Fungi incertae sedis</taxon>
        <taxon>Chytridiomycota</taxon>
        <taxon>Chytridiomycota incertae sedis</taxon>
        <taxon>Neocallimastigomycetes</taxon>
        <taxon>Neocallimastigales</taxon>
        <taxon>Neocallimastigaceae</taxon>
        <taxon>Piromyces</taxon>
    </lineage>
</organism>
<accession>A0A1Y1V998</accession>
<reference evidence="1 2" key="2">
    <citation type="submission" date="2016-08" db="EMBL/GenBank/DDBJ databases">
        <title>Pervasive Adenine N6-methylation of Active Genes in Fungi.</title>
        <authorList>
            <consortium name="DOE Joint Genome Institute"/>
            <person name="Mondo S.J."/>
            <person name="Dannebaum R.O."/>
            <person name="Kuo R.C."/>
            <person name="Labutti K."/>
            <person name="Haridas S."/>
            <person name="Kuo A."/>
            <person name="Salamov A."/>
            <person name="Ahrendt S.R."/>
            <person name="Lipzen A."/>
            <person name="Sullivan W."/>
            <person name="Andreopoulos W.B."/>
            <person name="Clum A."/>
            <person name="Lindquist E."/>
            <person name="Daum C."/>
            <person name="Ramamoorthy G.K."/>
            <person name="Gryganskyi A."/>
            <person name="Culley D."/>
            <person name="Magnuson J.K."/>
            <person name="James T.Y."/>
            <person name="O'Malley M.A."/>
            <person name="Stajich J.E."/>
            <person name="Spatafora J.W."/>
            <person name="Visel A."/>
            <person name="Grigoriev I.V."/>
        </authorList>
    </citation>
    <scope>NUCLEOTIDE SEQUENCE [LARGE SCALE GENOMIC DNA]</scope>
    <source>
        <strain evidence="2">finn</strain>
    </source>
</reference>